<keyword evidence="2" id="KW-0813">Transport</keyword>
<dbReference type="Proteomes" id="UP001199363">
    <property type="component" value="Unassembled WGS sequence"/>
</dbReference>
<dbReference type="PROSITE" id="PS52016">
    <property type="entry name" value="TONB_DEPENDENT_REC_3"/>
    <property type="match status" value="1"/>
</dbReference>
<dbReference type="PANTHER" id="PTHR30069">
    <property type="entry name" value="TONB-DEPENDENT OUTER MEMBRANE RECEPTOR"/>
    <property type="match status" value="1"/>
</dbReference>
<dbReference type="InterPro" id="IPR037066">
    <property type="entry name" value="Plug_dom_sf"/>
</dbReference>
<dbReference type="PANTHER" id="PTHR30069:SF53">
    <property type="entry name" value="COLICIN I RECEPTOR-RELATED"/>
    <property type="match status" value="1"/>
</dbReference>
<dbReference type="InterPro" id="IPR012910">
    <property type="entry name" value="Plug_dom"/>
</dbReference>
<dbReference type="Pfam" id="PF07715">
    <property type="entry name" value="Plug"/>
    <property type="match status" value="1"/>
</dbReference>
<dbReference type="NCBIfam" id="TIGR04057">
    <property type="entry name" value="SusC_RagA_signa"/>
    <property type="match status" value="1"/>
</dbReference>
<dbReference type="EMBL" id="JAJCQG010000215">
    <property type="protein sequence ID" value="MCB7283886.1"/>
    <property type="molecule type" value="Genomic_DNA"/>
</dbReference>
<dbReference type="GO" id="GO:0044718">
    <property type="term" value="P:siderophore transmembrane transport"/>
    <property type="evidence" value="ECO:0007669"/>
    <property type="project" value="TreeGrafter"/>
</dbReference>
<dbReference type="RefSeq" id="WP_227195557.1">
    <property type="nucleotide sequence ID" value="NZ_JAHOOU010000133.1"/>
</dbReference>
<dbReference type="InterPro" id="IPR039426">
    <property type="entry name" value="TonB-dep_rcpt-like"/>
</dbReference>
<comment type="subcellular location">
    <subcellularLocation>
        <location evidence="2">Cell outer membrane</location>
        <topology evidence="2">Multi-pass membrane protein</topology>
    </subcellularLocation>
</comment>
<gene>
    <name evidence="4" type="ORF">LI282_23130</name>
</gene>
<keyword evidence="2" id="KW-1134">Transmembrane beta strand</keyword>
<protein>
    <submittedName>
        <fullName evidence="4">TonB-dependent receptor plug domain-containing protein</fullName>
    </submittedName>
</protein>
<evidence type="ECO:0000256" key="1">
    <source>
        <dbReference type="ARBA" id="ARBA00022729"/>
    </source>
</evidence>
<evidence type="ECO:0000313" key="5">
    <source>
        <dbReference type="Proteomes" id="UP001199363"/>
    </source>
</evidence>
<keyword evidence="1" id="KW-0732">Signal</keyword>
<dbReference type="SUPFAM" id="SSF56935">
    <property type="entry name" value="Porins"/>
    <property type="match status" value="1"/>
</dbReference>
<dbReference type="FunFam" id="2.170.130.10:FF:000008">
    <property type="entry name" value="SusC/RagA family TonB-linked outer membrane protein"/>
    <property type="match status" value="1"/>
</dbReference>
<evidence type="ECO:0000313" key="4">
    <source>
        <dbReference type="EMBL" id="MCB7283886.1"/>
    </source>
</evidence>
<dbReference type="AlphaFoldDB" id="A0AAW4V623"/>
<accession>A0AAW4V623</accession>
<keyword evidence="2" id="KW-0812">Transmembrane</keyword>
<comment type="caution">
    <text evidence="4">The sequence shown here is derived from an EMBL/GenBank/DDBJ whole genome shotgun (WGS) entry which is preliminary data.</text>
</comment>
<dbReference type="GO" id="GO:0015344">
    <property type="term" value="F:siderophore uptake transmembrane transporter activity"/>
    <property type="evidence" value="ECO:0007669"/>
    <property type="project" value="TreeGrafter"/>
</dbReference>
<dbReference type="InterPro" id="IPR023997">
    <property type="entry name" value="TonB-dep_OMP_SusC/RagA_CS"/>
</dbReference>
<organism evidence="4 5">
    <name type="scientific">Phocaeicola vulgatus</name>
    <name type="common">Bacteroides vulgatus</name>
    <dbReference type="NCBI Taxonomy" id="821"/>
    <lineage>
        <taxon>Bacteria</taxon>
        <taxon>Pseudomonadati</taxon>
        <taxon>Bacteroidota</taxon>
        <taxon>Bacteroidia</taxon>
        <taxon>Bacteroidales</taxon>
        <taxon>Bacteroidaceae</taxon>
        <taxon>Phocaeicola</taxon>
    </lineage>
</organism>
<feature type="domain" description="TonB-dependent receptor plug" evidence="3">
    <location>
        <begin position="36"/>
        <end position="160"/>
    </location>
</feature>
<reference evidence="4" key="1">
    <citation type="submission" date="2021-10" db="EMBL/GenBank/DDBJ databases">
        <title>Collection of gut derived symbiotic bacterial strains cultured from healthy donors.</title>
        <authorList>
            <person name="Lin H."/>
            <person name="Littmann E."/>
            <person name="Kohout C."/>
            <person name="Pamer E.G."/>
        </authorList>
    </citation>
    <scope>NUCLEOTIDE SEQUENCE</scope>
    <source>
        <strain evidence="4">DFI.1.167</strain>
    </source>
</reference>
<keyword evidence="2" id="KW-0472">Membrane</keyword>
<dbReference type="GO" id="GO:0009279">
    <property type="term" value="C:cell outer membrane"/>
    <property type="evidence" value="ECO:0007669"/>
    <property type="project" value="UniProtKB-SubCell"/>
</dbReference>
<name>A0AAW4V623_PHOVU</name>
<sequence length="252" mass="26576">MKSQELDVKSNLHISLKPDTETLDEVVVVAYGAAKKNSLTGSVATVKSDALEKVPTASFEKALQGLSAGVQVESQSGQPGSVSQVRIRGIGSMSASSQPLYVIDGVPVSSKNISKVADEDSYGTSVNPLSNLNPNDIESISVLKDASAASLYGSRAANGVVMITTKQGASGQAKIEFKAQVSSSHLPSNGYDLMSSTEHYKTCYKGFYTQNISDGMTSEAASIAANASVQDMYKANPFNMYGAQNEAYKTIY</sequence>
<evidence type="ECO:0000256" key="2">
    <source>
        <dbReference type="PROSITE-ProRule" id="PRU01360"/>
    </source>
</evidence>
<evidence type="ECO:0000259" key="3">
    <source>
        <dbReference type="Pfam" id="PF07715"/>
    </source>
</evidence>
<dbReference type="Gene3D" id="2.170.130.10">
    <property type="entry name" value="TonB-dependent receptor, plug domain"/>
    <property type="match status" value="1"/>
</dbReference>
<keyword evidence="4" id="KW-0675">Receptor</keyword>
<proteinExistence type="inferred from homology"/>
<comment type="similarity">
    <text evidence="2">Belongs to the TonB-dependent receptor family.</text>
</comment>
<keyword evidence="2" id="KW-0998">Cell outer membrane</keyword>